<dbReference type="EMBL" id="CAWYQH010000108">
    <property type="protein sequence ID" value="CAK8688115.1"/>
    <property type="molecule type" value="Genomic_DNA"/>
</dbReference>
<keyword evidence="2" id="KW-0472">Membrane</keyword>
<evidence type="ECO:0000313" key="4">
    <source>
        <dbReference type="Proteomes" id="UP001642483"/>
    </source>
</evidence>
<organism evidence="3 4">
    <name type="scientific">Clavelina lepadiformis</name>
    <name type="common">Light-bulb sea squirt</name>
    <name type="synonym">Ascidia lepadiformis</name>
    <dbReference type="NCBI Taxonomy" id="159417"/>
    <lineage>
        <taxon>Eukaryota</taxon>
        <taxon>Metazoa</taxon>
        <taxon>Chordata</taxon>
        <taxon>Tunicata</taxon>
        <taxon>Ascidiacea</taxon>
        <taxon>Aplousobranchia</taxon>
        <taxon>Clavelinidae</taxon>
        <taxon>Clavelina</taxon>
    </lineage>
</organism>
<evidence type="ECO:0000313" key="3">
    <source>
        <dbReference type="EMBL" id="CAK8688115.1"/>
    </source>
</evidence>
<name>A0ABP0G8H8_CLALP</name>
<dbReference type="PANTHER" id="PTHR24024:SF18">
    <property type="entry name" value="SHORT-CHAIN COLLAGEN C4-LIKE"/>
    <property type="match status" value="1"/>
</dbReference>
<dbReference type="InterPro" id="IPR051077">
    <property type="entry name" value="Ca-dependent_lectin"/>
</dbReference>
<evidence type="ECO:0000256" key="1">
    <source>
        <dbReference type="ARBA" id="ARBA00022734"/>
    </source>
</evidence>
<dbReference type="PANTHER" id="PTHR24024">
    <property type="entry name" value="PULMONARY SURFACTANT-ASSOCIATED PROTEIN A"/>
    <property type="match status" value="1"/>
</dbReference>
<reference evidence="3 4" key="1">
    <citation type="submission" date="2024-02" db="EMBL/GenBank/DDBJ databases">
        <authorList>
            <person name="Daric V."/>
            <person name="Darras S."/>
        </authorList>
    </citation>
    <scope>NUCLEOTIDE SEQUENCE [LARGE SCALE GENOMIC DNA]</scope>
</reference>
<gene>
    <name evidence="3" type="ORF">CVLEPA_LOCUS20148</name>
</gene>
<evidence type="ECO:0008006" key="5">
    <source>
        <dbReference type="Google" id="ProtNLM"/>
    </source>
</evidence>
<feature type="transmembrane region" description="Helical" evidence="2">
    <location>
        <begin position="36"/>
        <end position="53"/>
    </location>
</feature>
<sequence>MPLYELKSRGDGYHGKRNRDIVALNETHLKFFLKRGIFLALLLLLCSASYYFGASSSKDGRDIAMLTRSKRGVHDHAGSDHHVIKRAADDENQGEFTRTGGGVTYVTSDGAAGIAPTRHGRRWCTKGKYIDGNQGGTFLYGVEYREGAWADHLFNLSLIEGTNLRLHDVPCALCMAGSRYTQLMIPGRRTCPDGWTREYTGIIMTSYQSHAHSSPHLCIDDTPQVVPGSEAEQNGELLYVVEAQCPSLQCEPVVQGREVVCVVCTL</sequence>
<protein>
    <recommendedName>
        <fullName evidence="5">Short-chain collagen C4-like</fullName>
    </recommendedName>
</protein>
<comment type="caution">
    <text evidence="3">The sequence shown here is derived from an EMBL/GenBank/DDBJ whole genome shotgun (WGS) entry which is preliminary data.</text>
</comment>
<evidence type="ECO:0000256" key="2">
    <source>
        <dbReference type="SAM" id="Phobius"/>
    </source>
</evidence>
<dbReference type="Proteomes" id="UP001642483">
    <property type="component" value="Unassembled WGS sequence"/>
</dbReference>
<proteinExistence type="predicted"/>
<keyword evidence="2" id="KW-1133">Transmembrane helix</keyword>
<accession>A0ABP0G8H8</accession>
<keyword evidence="4" id="KW-1185">Reference proteome</keyword>
<keyword evidence="2" id="KW-0812">Transmembrane</keyword>
<keyword evidence="1" id="KW-0430">Lectin</keyword>